<dbReference type="EMBL" id="CAJZBQ010000040">
    <property type="protein sequence ID" value="CAG9326444.1"/>
    <property type="molecule type" value="Genomic_DNA"/>
</dbReference>
<evidence type="ECO:0000313" key="3">
    <source>
        <dbReference type="Proteomes" id="UP001162131"/>
    </source>
</evidence>
<protein>
    <recommendedName>
        <fullName evidence="1">Tyrosine specific protein phosphatases domain-containing protein</fullName>
    </recommendedName>
</protein>
<name>A0AAU9JN90_9CILI</name>
<reference evidence="2" key="1">
    <citation type="submission" date="2021-09" db="EMBL/GenBank/DDBJ databases">
        <authorList>
            <consortium name="AG Swart"/>
            <person name="Singh M."/>
            <person name="Singh A."/>
            <person name="Seah K."/>
            <person name="Emmerich C."/>
        </authorList>
    </citation>
    <scope>NUCLEOTIDE SEQUENCE</scope>
    <source>
        <strain evidence="2">ATCC30299</strain>
    </source>
</reference>
<accession>A0AAU9JN90</accession>
<feature type="domain" description="Tyrosine specific protein phosphatases" evidence="1">
    <location>
        <begin position="18"/>
        <end position="83"/>
    </location>
</feature>
<dbReference type="InterPro" id="IPR000387">
    <property type="entry name" value="Tyr_Pase_dom"/>
</dbReference>
<dbReference type="SUPFAM" id="SSF52799">
    <property type="entry name" value="(Phosphotyrosine protein) phosphatases II"/>
    <property type="match status" value="1"/>
</dbReference>
<comment type="caution">
    <text evidence="2">The sequence shown here is derived from an EMBL/GenBank/DDBJ whole genome shotgun (WGS) entry which is preliminary data.</text>
</comment>
<organism evidence="2 3">
    <name type="scientific">Blepharisma stoltei</name>
    <dbReference type="NCBI Taxonomy" id="1481888"/>
    <lineage>
        <taxon>Eukaryota</taxon>
        <taxon>Sar</taxon>
        <taxon>Alveolata</taxon>
        <taxon>Ciliophora</taxon>
        <taxon>Postciliodesmatophora</taxon>
        <taxon>Heterotrichea</taxon>
        <taxon>Heterotrichida</taxon>
        <taxon>Blepharismidae</taxon>
        <taxon>Blepharisma</taxon>
    </lineage>
</organism>
<dbReference type="InterPro" id="IPR029021">
    <property type="entry name" value="Prot-tyrosine_phosphatase-like"/>
</dbReference>
<dbReference type="AlphaFoldDB" id="A0AAU9JN90"/>
<evidence type="ECO:0000259" key="1">
    <source>
        <dbReference type="PROSITE" id="PS50056"/>
    </source>
</evidence>
<dbReference type="PANTHER" id="PTHR23339">
    <property type="entry name" value="TYROSINE SPECIFIC PROTEIN PHOSPHATASE AND DUAL SPECIFICITY PROTEIN PHOSPHATASE"/>
    <property type="match status" value="1"/>
</dbReference>
<sequence>MIRHYDIYFVDGSVPNREVINQFLRICEEEPEWAAVHCKDGLGKANTLIGMYAMKHYRFPAEDFIGYIRLCRPEVCLAPSSNFYAICRSKRLAGVMILMVKMILKTESIEWKFQVLKKLRAQCLQKINVFRCLEIMDKLKGLCMLKNQTKIRQM</sequence>
<gene>
    <name evidence="2" type="ORF">BSTOLATCC_MIC40871</name>
</gene>
<evidence type="ECO:0000313" key="2">
    <source>
        <dbReference type="EMBL" id="CAG9326444.1"/>
    </source>
</evidence>
<dbReference type="InterPro" id="IPR050561">
    <property type="entry name" value="PTP"/>
</dbReference>
<keyword evidence="3" id="KW-1185">Reference proteome</keyword>
<dbReference type="Proteomes" id="UP001162131">
    <property type="component" value="Unassembled WGS sequence"/>
</dbReference>
<dbReference type="PROSITE" id="PS50056">
    <property type="entry name" value="TYR_PHOSPHATASE_2"/>
    <property type="match status" value="1"/>
</dbReference>
<proteinExistence type="predicted"/>
<dbReference type="Gene3D" id="3.90.190.10">
    <property type="entry name" value="Protein tyrosine phosphatase superfamily"/>
    <property type="match status" value="1"/>
</dbReference>